<dbReference type="GeneID" id="9620190"/>
<dbReference type="Gene3D" id="1.25.10.10">
    <property type="entry name" value="Leucine-rich Repeat Variant"/>
    <property type="match status" value="3"/>
</dbReference>
<dbReference type="OrthoDB" id="546125at2759"/>
<reference evidence="2 3" key="1">
    <citation type="journal article" date="2010" name="Science">
        <title>Genomic analysis of organismal complexity in the multicellular green alga Volvox carteri.</title>
        <authorList>
            <person name="Prochnik S.E."/>
            <person name="Umen J."/>
            <person name="Nedelcu A.M."/>
            <person name="Hallmann A."/>
            <person name="Miller S.M."/>
            <person name="Nishii I."/>
            <person name="Ferris P."/>
            <person name="Kuo A."/>
            <person name="Mitros T."/>
            <person name="Fritz-Laylin L.K."/>
            <person name="Hellsten U."/>
            <person name="Chapman J."/>
            <person name="Simakov O."/>
            <person name="Rensing S.A."/>
            <person name="Terry A."/>
            <person name="Pangilinan J."/>
            <person name="Kapitonov V."/>
            <person name="Jurka J."/>
            <person name="Salamov A."/>
            <person name="Shapiro H."/>
            <person name="Schmutz J."/>
            <person name="Grimwood J."/>
            <person name="Lindquist E."/>
            <person name="Lucas S."/>
            <person name="Grigoriev I.V."/>
            <person name="Schmitt R."/>
            <person name="Kirk D."/>
            <person name="Rokhsar D.S."/>
        </authorList>
    </citation>
    <scope>NUCLEOTIDE SEQUENCE [LARGE SCALE GENOMIC DNA]</scope>
    <source>
        <strain evidence="3">f. Nagariensis / Eve</strain>
    </source>
</reference>
<keyword evidence="3" id="KW-1185">Reference proteome</keyword>
<feature type="region of interest" description="Disordered" evidence="1">
    <location>
        <begin position="106"/>
        <end position="171"/>
    </location>
</feature>
<feature type="compositionally biased region" description="Basic and acidic residues" evidence="1">
    <location>
        <begin position="106"/>
        <end position="115"/>
    </location>
</feature>
<dbReference type="SUPFAM" id="SSF48371">
    <property type="entry name" value="ARM repeat"/>
    <property type="match status" value="2"/>
</dbReference>
<dbReference type="KEGG" id="vcn:VOLCADRAFT_87374"/>
<evidence type="ECO:0000313" key="3">
    <source>
        <dbReference type="Proteomes" id="UP000001058"/>
    </source>
</evidence>
<organism evidence="3">
    <name type="scientific">Volvox carteri f. nagariensis</name>
    <dbReference type="NCBI Taxonomy" id="3068"/>
    <lineage>
        <taxon>Eukaryota</taxon>
        <taxon>Viridiplantae</taxon>
        <taxon>Chlorophyta</taxon>
        <taxon>core chlorophytes</taxon>
        <taxon>Chlorophyceae</taxon>
        <taxon>CS clade</taxon>
        <taxon>Chlamydomonadales</taxon>
        <taxon>Volvocaceae</taxon>
        <taxon>Volvox</taxon>
    </lineage>
</organism>
<protein>
    <submittedName>
        <fullName evidence="2">Uncharacterized protein</fullName>
    </submittedName>
</protein>
<proteinExistence type="predicted"/>
<dbReference type="InterPro" id="IPR016024">
    <property type="entry name" value="ARM-type_fold"/>
</dbReference>
<dbReference type="EMBL" id="GL378326">
    <property type="protein sequence ID" value="EFJ51685.1"/>
    <property type="molecule type" value="Genomic_DNA"/>
</dbReference>
<evidence type="ECO:0000256" key="1">
    <source>
        <dbReference type="SAM" id="MobiDB-lite"/>
    </source>
</evidence>
<accession>D8TL66</accession>
<name>D8TL66_VOLCA</name>
<dbReference type="InParanoid" id="D8TL66"/>
<sequence>MNIFAYVHAFAVDGQTSTDAEVYAEVTELLALLSPSRRGLQAAICEAGAVPALLRLLASSAFTRPPGNSHSTSGSGVLLPAWRAPLHAADGPRPQLRRSRICRDACGDQQQERGHRAGKGKAVPAEHLNVHSANRSNCGSGKSGSSSSQEQGQCGEPEKAGAGDGPAGPSTRDPVVLSYVLRTLVNLTSNARAGAPVRQAILRDPWVPNTLLSLLHVPDDDDDVNDLTEGSAAAVAAASGPGAVRSYLPASRWHIAGLAAWLVAHLCSVPAGQLQLVQEGVVPALVRLIRHGRMAWVTAAAERAAFVRARAASAAAGPACTEADRWHEPSVTRAVKALSSGGGLVGGARGGSHRGGNAGAMAAPAAQGLRAPCISGRLMPHASSTLLYDAAAAAAAAAGDDSPRVAAMPYMIAAVQYGLMALVNITFDNSANQRAVAMSGGMLTELEALFGVLLQPGVLLPRPATAAMPYNTAGDPAVSLELGAGGGAGGVTVGGSGSGGRGDDDGGCNTPEYVDMLLRSGYLGLAKFAVWLLAHLSSSDPDLKADIAGPPYSYVPRLLEFLMLPDEDGPQQHQQSGAASTGATAAASAGVLIVRQYAAMALVNLTCGVPSTKAAVARAMDWDAMTALLRWLAEQTERATAAATGEAAAAAATACEPAAPPRVHPPAPAAAAAATTNVGPPISDLLLYTVWLLQHLSLSPFAAAVTDSRVISPLVALLEAPDGHVRLRSSATIGALCSALLPHPDATAECGPGAAGKGAAAGAGADHNPPHANQQQQQQQQPHRAAFLAAGGVQRLLAAARRERDPQLLAYGMLCLSSGVGDDVVAVTEAVRGGALGLLEGLLVSEHPACLLPAAEALQALARGACAGLRRFFGRGATSAHPAHRATAAGSTEAAEWAAAAVSSAADHVPRSLLARVVAVMLTHGDPAVRAAMNETLGALTALPGVRERYCAVFAETLRDLVNAAEVELQVIPAPGSGISSGLDLGGVARLAPHGAESKGHDGGKEAFGALRAAAGVRAVCRGRHDLCADCVR</sequence>
<feature type="compositionally biased region" description="Low complexity" evidence="1">
    <location>
        <begin position="138"/>
        <end position="155"/>
    </location>
</feature>
<dbReference type="RefSeq" id="XP_002947095.1">
    <property type="nucleotide sequence ID" value="XM_002947049.1"/>
</dbReference>
<evidence type="ECO:0000313" key="2">
    <source>
        <dbReference type="EMBL" id="EFJ51685.1"/>
    </source>
</evidence>
<feature type="region of interest" description="Disordered" evidence="1">
    <location>
        <begin position="751"/>
        <end position="784"/>
    </location>
</feature>
<dbReference type="Proteomes" id="UP000001058">
    <property type="component" value="Unassembled WGS sequence"/>
</dbReference>
<gene>
    <name evidence="2" type="ORF">VOLCADRAFT_87374</name>
</gene>
<dbReference type="InterPro" id="IPR011989">
    <property type="entry name" value="ARM-like"/>
</dbReference>
<dbReference type="AlphaFoldDB" id="D8TL66"/>